<feature type="region of interest" description="Disordered" evidence="1">
    <location>
        <begin position="95"/>
        <end position="126"/>
    </location>
</feature>
<evidence type="ECO:0000313" key="4">
    <source>
        <dbReference type="Proteomes" id="UP000619033"/>
    </source>
</evidence>
<keyword evidence="2" id="KW-1133">Transmembrane helix</keyword>
<keyword evidence="2" id="KW-0812">Transmembrane</keyword>
<dbReference type="EMBL" id="JAESVP010000001">
    <property type="protein sequence ID" value="MBL4926777.1"/>
    <property type="molecule type" value="Genomic_DNA"/>
</dbReference>
<accession>A0A8J7SSJ0</accession>
<dbReference type="RefSeq" id="WP_202657593.1">
    <property type="nucleotide sequence ID" value="NZ_JAESVP010000001.1"/>
</dbReference>
<evidence type="ECO:0000256" key="2">
    <source>
        <dbReference type="SAM" id="Phobius"/>
    </source>
</evidence>
<name>A0A8J7SSJ0_9RHOB</name>
<sequence>MILDLLITAALIIGGAFALIGSYGLLRLKDPFQRLHAPTKGSTLGVGAVLVASALAHFARGQGASWHEVLVTGFIFLTAPLTALYLARVHLHRAEPKPPLPSPATGSGWASRDLGLENIQPEREKE</sequence>
<dbReference type="InterPro" id="IPR005133">
    <property type="entry name" value="PhaG_MnhG_YufB"/>
</dbReference>
<feature type="transmembrane region" description="Helical" evidence="2">
    <location>
        <begin position="6"/>
        <end position="26"/>
    </location>
</feature>
<feature type="transmembrane region" description="Helical" evidence="2">
    <location>
        <begin position="65"/>
        <end position="87"/>
    </location>
</feature>
<dbReference type="Proteomes" id="UP000619033">
    <property type="component" value="Unassembled WGS sequence"/>
</dbReference>
<dbReference type="NCBIfam" id="NF009316">
    <property type="entry name" value="PRK12674.1-5"/>
    <property type="match status" value="1"/>
</dbReference>
<protein>
    <submittedName>
        <fullName evidence="3">Na+/H+ antiporter subunit G</fullName>
    </submittedName>
</protein>
<dbReference type="AlphaFoldDB" id="A0A8J7SSJ0"/>
<reference evidence="3" key="1">
    <citation type="submission" date="2021-01" db="EMBL/GenBank/DDBJ databases">
        <title>Genome seq and assembly of Tabrizicola sp. KVB23.</title>
        <authorList>
            <person name="Chhetri G."/>
        </authorList>
    </citation>
    <scope>NUCLEOTIDE SEQUENCE</scope>
    <source>
        <strain evidence="3">KVB23</strain>
    </source>
</reference>
<gene>
    <name evidence="3" type="ORF">JI744_01540</name>
</gene>
<dbReference type="Pfam" id="PF03334">
    <property type="entry name" value="PhaG_MnhG_YufB"/>
    <property type="match status" value="1"/>
</dbReference>
<evidence type="ECO:0000256" key="1">
    <source>
        <dbReference type="SAM" id="MobiDB-lite"/>
    </source>
</evidence>
<feature type="transmembrane region" description="Helical" evidence="2">
    <location>
        <begin position="38"/>
        <end position="59"/>
    </location>
</feature>
<evidence type="ECO:0000313" key="3">
    <source>
        <dbReference type="EMBL" id="MBL4926777.1"/>
    </source>
</evidence>
<comment type="caution">
    <text evidence="3">The sequence shown here is derived from an EMBL/GenBank/DDBJ whole genome shotgun (WGS) entry which is preliminary data.</text>
</comment>
<dbReference type="NCBIfam" id="TIGR01300">
    <property type="entry name" value="CPA3_mnhG_phaG"/>
    <property type="match status" value="1"/>
</dbReference>
<dbReference type="PANTHER" id="PTHR34703:SF1">
    <property type="entry name" value="ANTIPORTER SUBUNIT MNHG2-RELATED"/>
    <property type="match status" value="1"/>
</dbReference>
<organism evidence="3 4">
    <name type="scientific">Fuscibacter oryzae</name>
    <dbReference type="NCBI Taxonomy" id="2803939"/>
    <lineage>
        <taxon>Bacteria</taxon>
        <taxon>Pseudomonadati</taxon>
        <taxon>Pseudomonadota</taxon>
        <taxon>Alphaproteobacteria</taxon>
        <taxon>Rhodobacterales</taxon>
        <taxon>Paracoccaceae</taxon>
        <taxon>Fuscibacter</taxon>
    </lineage>
</organism>
<keyword evidence="2" id="KW-0472">Membrane</keyword>
<dbReference type="PANTHER" id="PTHR34703">
    <property type="entry name" value="ANTIPORTER SUBUNIT MNHG2-RELATED"/>
    <property type="match status" value="1"/>
</dbReference>
<proteinExistence type="predicted"/>
<dbReference type="GO" id="GO:0015385">
    <property type="term" value="F:sodium:proton antiporter activity"/>
    <property type="evidence" value="ECO:0007669"/>
    <property type="project" value="TreeGrafter"/>
</dbReference>
<keyword evidence="4" id="KW-1185">Reference proteome</keyword>